<dbReference type="GO" id="GO:0006508">
    <property type="term" value="P:proteolysis"/>
    <property type="evidence" value="ECO:0007669"/>
    <property type="project" value="InterPro"/>
</dbReference>
<gene>
    <name evidence="6" type="ORF">BV898_04490</name>
</gene>
<dbReference type="GO" id="GO:0004252">
    <property type="term" value="F:serine-type endopeptidase activity"/>
    <property type="evidence" value="ECO:0007669"/>
    <property type="project" value="InterPro"/>
</dbReference>
<dbReference type="Gene3D" id="2.40.10.10">
    <property type="entry name" value="Trypsin-like serine proteases"/>
    <property type="match status" value="2"/>
</dbReference>
<dbReference type="EMBL" id="MTYJ01000022">
    <property type="protein sequence ID" value="OQV21591.1"/>
    <property type="molecule type" value="Genomic_DNA"/>
</dbReference>
<dbReference type="AlphaFoldDB" id="A0A1W0X2D1"/>
<sequence>MERHFVRLLVVIIGCCAVDVSAQSTVTVFVPATGSVTFQSPNHPNNYYASALVTYRIISAGNEAIELNALVFNTETNYDNIQFTETLPDGTTQSLPAAGSVYSGTVGPIRLRSLSGNVTAIFRTDESGQLTGFKIACAVVPCGSVYEVPATGAPVAIQSPNNYTLLANNGSCDYTFTAPDGARVELSQSPPDESWNCEDDVLLLSEMVNGSTVVTRKPFCEKNRPNGPSRVQSQSNSVTVVFKSNAAVNRAQFQILVHITQPCRTSLQVPAAGVVRFQSPHFPLAYFHDEVCTYTLQAPAGAIIQFDAEAFSLEGDSCAYDRVNFAERINGSVVAIGNPFCGTVGPYQLRSSTNIVDVTFQTDSSVALTGFKIAARVSACPRGKSLCPGTSGSSAVCIASTQYNDGVANCPNSSDERLPEECGNPLVEPNIGQNAGRAAVPHSWPWQVALVLAETGEQVCGGSILSDKWILTAGHCCQHSSAAAATKNFKVRVGAHDLRSHTEESAKTIDLINLILHPQYDHLSAAPQYDFCLLQTSERLVFNSETIAPVCLDSGAEDFVGQTCWATGWGSAPARRHVVQPGLQRLQLDENPINTEANNFLHQIPLIINSQSACSATWASYITPQMICATTDRKSSTCNNDSGGPLVCMSQSGTFKVVGISSRVASGCDNPDHPLVFARTSAAAEWIAQTLFNHSSA</sequence>
<dbReference type="Pfam" id="PF00431">
    <property type="entry name" value="CUB"/>
    <property type="match status" value="3"/>
</dbReference>
<name>A0A1W0X2D1_HYPEX</name>
<dbReference type="Proteomes" id="UP000192578">
    <property type="component" value="Unassembled WGS sequence"/>
</dbReference>
<dbReference type="SMART" id="SM00020">
    <property type="entry name" value="Tryp_SPc"/>
    <property type="match status" value="1"/>
</dbReference>
<feature type="signal peptide" evidence="3">
    <location>
        <begin position="1"/>
        <end position="22"/>
    </location>
</feature>
<proteinExistence type="predicted"/>
<dbReference type="PRINTS" id="PR00722">
    <property type="entry name" value="CHYMOTRYPSIN"/>
</dbReference>
<evidence type="ECO:0000256" key="3">
    <source>
        <dbReference type="SAM" id="SignalP"/>
    </source>
</evidence>
<evidence type="ECO:0000313" key="7">
    <source>
        <dbReference type="Proteomes" id="UP000192578"/>
    </source>
</evidence>
<dbReference type="CDD" id="cd00190">
    <property type="entry name" value="Tryp_SPc"/>
    <property type="match status" value="1"/>
</dbReference>
<dbReference type="PROSITE" id="PS00134">
    <property type="entry name" value="TRYPSIN_HIS"/>
    <property type="match status" value="1"/>
</dbReference>
<dbReference type="InterPro" id="IPR018114">
    <property type="entry name" value="TRYPSIN_HIS"/>
</dbReference>
<dbReference type="CDD" id="cd00041">
    <property type="entry name" value="CUB"/>
    <property type="match status" value="3"/>
</dbReference>
<dbReference type="InterPro" id="IPR009003">
    <property type="entry name" value="Peptidase_S1_PA"/>
</dbReference>
<comment type="caution">
    <text evidence="6">The sequence shown here is derived from an EMBL/GenBank/DDBJ whole genome shotgun (WGS) entry which is preliminary data.</text>
</comment>
<evidence type="ECO:0000259" key="4">
    <source>
        <dbReference type="PROSITE" id="PS01180"/>
    </source>
</evidence>
<evidence type="ECO:0000256" key="2">
    <source>
        <dbReference type="PROSITE-ProRule" id="PRU00059"/>
    </source>
</evidence>
<dbReference type="InterPro" id="IPR000859">
    <property type="entry name" value="CUB_dom"/>
</dbReference>
<feature type="domain" description="Peptidase S1" evidence="5">
    <location>
        <begin position="430"/>
        <end position="692"/>
    </location>
</feature>
<dbReference type="InterPro" id="IPR035914">
    <property type="entry name" value="Sperma_CUB_dom_sf"/>
</dbReference>
<dbReference type="InterPro" id="IPR043504">
    <property type="entry name" value="Peptidase_S1_PA_chymotrypsin"/>
</dbReference>
<dbReference type="OrthoDB" id="10061449at2759"/>
<dbReference type="InterPro" id="IPR001254">
    <property type="entry name" value="Trypsin_dom"/>
</dbReference>
<evidence type="ECO:0000259" key="5">
    <source>
        <dbReference type="PROSITE" id="PS50240"/>
    </source>
</evidence>
<keyword evidence="3" id="KW-0732">Signal</keyword>
<feature type="domain" description="CUB" evidence="4">
    <location>
        <begin position="263"/>
        <end position="378"/>
    </location>
</feature>
<accession>A0A1W0X2D1</accession>
<dbReference type="SUPFAM" id="SSF49854">
    <property type="entry name" value="Spermadhesin, CUB domain"/>
    <property type="match status" value="3"/>
</dbReference>
<dbReference type="PROSITE" id="PS01180">
    <property type="entry name" value="CUB"/>
    <property type="match status" value="2"/>
</dbReference>
<dbReference type="FunFam" id="2.40.10.10:FF:000068">
    <property type="entry name" value="transmembrane protease serine 2"/>
    <property type="match status" value="1"/>
</dbReference>
<reference evidence="7" key="1">
    <citation type="submission" date="2017-01" db="EMBL/GenBank/DDBJ databases">
        <title>Comparative genomics of anhydrobiosis in the tardigrade Hypsibius dujardini.</title>
        <authorList>
            <person name="Yoshida Y."/>
            <person name="Koutsovoulos G."/>
            <person name="Laetsch D."/>
            <person name="Stevens L."/>
            <person name="Kumar S."/>
            <person name="Horikawa D."/>
            <person name="Ishino K."/>
            <person name="Komine S."/>
            <person name="Tomita M."/>
            <person name="Blaxter M."/>
            <person name="Arakawa K."/>
        </authorList>
    </citation>
    <scope>NUCLEOTIDE SEQUENCE [LARGE SCALE GENOMIC DNA]</scope>
    <source>
        <strain evidence="7">Z151</strain>
    </source>
</reference>
<dbReference type="Gene3D" id="2.60.120.290">
    <property type="entry name" value="Spermadhesin, CUB domain"/>
    <property type="match status" value="3"/>
</dbReference>
<comment type="caution">
    <text evidence="2">Lacks conserved residue(s) required for the propagation of feature annotation.</text>
</comment>
<organism evidence="6 7">
    <name type="scientific">Hypsibius exemplaris</name>
    <name type="common">Freshwater tardigrade</name>
    <dbReference type="NCBI Taxonomy" id="2072580"/>
    <lineage>
        <taxon>Eukaryota</taxon>
        <taxon>Metazoa</taxon>
        <taxon>Ecdysozoa</taxon>
        <taxon>Tardigrada</taxon>
        <taxon>Eutardigrada</taxon>
        <taxon>Parachela</taxon>
        <taxon>Hypsibioidea</taxon>
        <taxon>Hypsibiidae</taxon>
        <taxon>Hypsibius</taxon>
    </lineage>
</organism>
<evidence type="ECO:0000256" key="1">
    <source>
        <dbReference type="ARBA" id="ARBA00023157"/>
    </source>
</evidence>
<dbReference type="SMART" id="SM00042">
    <property type="entry name" value="CUB"/>
    <property type="match status" value="3"/>
</dbReference>
<dbReference type="PROSITE" id="PS50240">
    <property type="entry name" value="TRYPSIN_DOM"/>
    <property type="match status" value="1"/>
</dbReference>
<dbReference type="PANTHER" id="PTHR24252">
    <property type="entry name" value="ACROSIN-RELATED"/>
    <property type="match status" value="1"/>
</dbReference>
<feature type="domain" description="CUB" evidence="4">
    <location>
        <begin position="142"/>
        <end position="260"/>
    </location>
</feature>
<protein>
    <submittedName>
        <fullName evidence="6">Ovochymase-2</fullName>
    </submittedName>
</protein>
<dbReference type="Pfam" id="PF00089">
    <property type="entry name" value="Trypsin"/>
    <property type="match status" value="1"/>
</dbReference>
<dbReference type="PANTHER" id="PTHR24252:SF7">
    <property type="entry name" value="HYALIN"/>
    <property type="match status" value="1"/>
</dbReference>
<evidence type="ECO:0000313" key="6">
    <source>
        <dbReference type="EMBL" id="OQV21591.1"/>
    </source>
</evidence>
<feature type="chain" id="PRO_5012054288" evidence="3">
    <location>
        <begin position="23"/>
        <end position="697"/>
    </location>
</feature>
<dbReference type="SUPFAM" id="SSF50494">
    <property type="entry name" value="Trypsin-like serine proteases"/>
    <property type="match status" value="1"/>
</dbReference>
<keyword evidence="7" id="KW-1185">Reference proteome</keyword>
<dbReference type="InterPro" id="IPR001314">
    <property type="entry name" value="Peptidase_S1A"/>
</dbReference>
<keyword evidence="1" id="KW-1015">Disulfide bond</keyword>